<dbReference type="Proteomes" id="UP001057402">
    <property type="component" value="Chromosome 10"/>
</dbReference>
<protein>
    <submittedName>
        <fullName evidence="1">Uncharacterized protein</fullName>
    </submittedName>
</protein>
<evidence type="ECO:0000313" key="2">
    <source>
        <dbReference type="Proteomes" id="UP001057402"/>
    </source>
</evidence>
<name>A0ACB9M374_9MYRT</name>
<accession>A0ACB9M374</accession>
<dbReference type="EMBL" id="CM042889">
    <property type="protein sequence ID" value="KAI4318644.1"/>
    <property type="molecule type" value="Genomic_DNA"/>
</dbReference>
<reference evidence="2" key="1">
    <citation type="journal article" date="2023" name="Front. Plant Sci.">
        <title>Chromosomal-level genome assembly of Melastoma candidum provides insights into trichome evolution.</title>
        <authorList>
            <person name="Zhong Y."/>
            <person name="Wu W."/>
            <person name="Sun C."/>
            <person name="Zou P."/>
            <person name="Liu Y."/>
            <person name="Dai S."/>
            <person name="Zhou R."/>
        </authorList>
    </citation>
    <scope>NUCLEOTIDE SEQUENCE [LARGE SCALE GENOMIC DNA]</scope>
</reference>
<sequence>MESALKSCVLRCTSPSPSPSASYDHLLVTDDHFLGGGGNDDLFPVEDLLVDFSNDGPLGDDYHGEGSGSGSGSFQEKDDFGSVSSNDDDDRNSCFFSFSSQLAVPDDDLAELEWVSHFVHDSVPEFPPFCGITLPGSEQVSVGPPCFPTHVPVRARSKRPRVARREHPSSSSSDSSGNSSCLSFAGPGGSSGSGGVEQGRKRKRADRPVAGGGVPQSQRRCTHCQAQRTPQWRAGPHGAKTLCNACGVRYKSGRLLPEYRPACSPTFSVEKHSNSHRKVMEMRRRKEESV</sequence>
<evidence type="ECO:0000313" key="1">
    <source>
        <dbReference type="EMBL" id="KAI4318644.1"/>
    </source>
</evidence>
<proteinExistence type="predicted"/>
<gene>
    <name evidence="1" type="ORF">MLD38_032320</name>
</gene>
<comment type="caution">
    <text evidence="1">The sequence shown here is derived from an EMBL/GenBank/DDBJ whole genome shotgun (WGS) entry which is preliminary data.</text>
</comment>
<organism evidence="1 2">
    <name type="scientific">Melastoma candidum</name>
    <dbReference type="NCBI Taxonomy" id="119954"/>
    <lineage>
        <taxon>Eukaryota</taxon>
        <taxon>Viridiplantae</taxon>
        <taxon>Streptophyta</taxon>
        <taxon>Embryophyta</taxon>
        <taxon>Tracheophyta</taxon>
        <taxon>Spermatophyta</taxon>
        <taxon>Magnoliopsida</taxon>
        <taxon>eudicotyledons</taxon>
        <taxon>Gunneridae</taxon>
        <taxon>Pentapetalae</taxon>
        <taxon>rosids</taxon>
        <taxon>malvids</taxon>
        <taxon>Myrtales</taxon>
        <taxon>Melastomataceae</taxon>
        <taxon>Melastomatoideae</taxon>
        <taxon>Melastomateae</taxon>
        <taxon>Melastoma</taxon>
    </lineage>
</organism>
<keyword evidence="2" id="KW-1185">Reference proteome</keyword>